<comment type="caution">
    <text evidence="1">The sequence shown here is derived from an EMBL/GenBank/DDBJ whole genome shotgun (WGS) entry which is preliminary data.</text>
</comment>
<evidence type="ECO:0000313" key="2">
    <source>
        <dbReference type="Proteomes" id="UP000800235"/>
    </source>
</evidence>
<reference evidence="1" key="1">
    <citation type="journal article" date="2020" name="Stud. Mycol.">
        <title>101 Dothideomycetes genomes: a test case for predicting lifestyles and emergence of pathogens.</title>
        <authorList>
            <person name="Haridas S."/>
            <person name="Albert R."/>
            <person name="Binder M."/>
            <person name="Bloem J."/>
            <person name="Labutti K."/>
            <person name="Salamov A."/>
            <person name="Andreopoulos B."/>
            <person name="Baker S."/>
            <person name="Barry K."/>
            <person name="Bills G."/>
            <person name="Bluhm B."/>
            <person name="Cannon C."/>
            <person name="Castanera R."/>
            <person name="Culley D."/>
            <person name="Daum C."/>
            <person name="Ezra D."/>
            <person name="Gonzalez J."/>
            <person name="Henrissat B."/>
            <person name="Kuo A."/>
            <person name="Liang C."/>
            <person name="Lipzen A."/>
            <person name="Lutzoni F."/>
            <person name="Magnuson J."/>
            <person name="Mondo S."/>
            <person name="Nolan M."/>
            <person name="Ohm R."/>
            <person name="Pangilinan J."/>
            <person name="Park H.-J."/>
            <person name="Ramirez L."/>
            <person name="Alfaro M."/>
            <person name="Sun H."/>
            <person name="Tritt A."/>
            <person name="Yoshinaga Y."/>
            <person name="Zwiers L.-H."/>
            <person name="Turgeon B."/>
            <person name="Goodwin S."/>
            <person name="Spatafora J."/>
            <person name="Crous P."/>
            <person name="Grigoriev I."/>
        </authorList>
    </citation>
    <scope>NUCLEOTIDE SEQUENCE</scope>
    <source>
        <strain evidence="1">CBS 130266</strain>
    </source>
</reference>
<evidence type="ECO:0000313" key="1">
    <source>
        <dbReference type="EMBL" id="KAF2431200.1"/>
    </source>
</evidence>
<dbReference type="Proteomes" id="UP000800235">
    <property type="component" value="Unassembled WGS sequence"/>
</dbReference>
<keyword evidence="2" id="KW-1185">Reference proteome</keyword>
<organism evidence="1 2">
    <name type="scientific">Tothia fuscella</name>
    <dbReference type="NCBI Taxonomy" id="1048955"/>
    <lineage>
        <taxon>Eukaryota</taxon>
        <taxon>Fungi</taxon>
        <taxon>Dikarya</taxon>
        <taxon>Ascomycota</taxon>
        <taxon>Pezizomycotina</taxon>
        <taxon>Dothideomycetes</taxon>
        <taxon>Pleosporomycetidae</taxon>
        <taxon>Venturiales</taxon>
        <taxon>Cylindrosympodiaceae</taxon>
        <taxon>Tothia</taxon>
    </lineage>
</organism>
<dbReference type="OrthoDB" id="10028886at2759"/>
<dbReference type="AlphaFoldDB" id="A0A9P4NS83"/>
<dbReference type="InterPro" id="IPR032675">
    <property type="entry name" value="LRR_dom_sf"/>
</dbReference>
<accession>A0A9P4NS83</accession>
<dbReference type="SUPFAM" id="SSF52047">
    <property type="entry name" value="RNI-like"/>
    <property type="match status" value="1"/>
</dbReference>
<sequence>MIPDLPEDILHLLCAELFERRDFGTLFNCCSTAKTLAQPALTALYRAQHVATVKSDSGNETLGTSMAEQDLLVRRWSILWRSIILSALGKTVLPYCRHIRVLDLDDLKLLLEDDRFRGDISANFFSGDLARFNIPMDTPSKTRSGRPRAPRLNLNTIVDDVGELITKHAPMLEGLNGPLLPDALVRWIPRIPKLRSLQVWDGRALNDKRVSELIRQHCPQFEGLAFYTFTENGAQIDPKSDQKLATFFSGLPEQTLTSFTTFSRTGFGPESCLTLNSHGKSLKVLDLQLDAEVIPHLGYLKGCTALEILRLTDNAGTIDLEAAQHDVFLEVIAWLINCKSLHTLYLHGFTSGAALITPLLIDESIRLEQLEVVHYAAKDQNDFHKALTYQSNLERLTLESEQIETRDGLDILSDSLSQLKQLRMLRLIGIAAMFNHDHIRSISENLELLEDLYVGGLGLGDPILGSLALLKSLKSIVLAGISSFTLEGLLAFISNLGPGNRGLILAIDNADPDMALSESEQAYVRQTLAEQFDGRLEYTLFRDPDISDFEGESD</sequence>
<dbReference type="EMBL" id="MU007033">
    <property type="protein sequence ID" value="KAF2431200.1"/>
    <property type="molecule type" value="Genomic_DNA"/>
</dbReference>
<dbReference type="Gene3D" id="3.80.10.10">
    <property type="entry name" value="Ribonuclease Inhibitor"/>
    <property type="match status" value="1"/>
</dbReference>
<gene>
    <name evidence="1" type="ORF">EJ08DRAFT_696591</name>
</gene>
<protein>
    <submittedName>
        <fullName evidence="1">Uncharacterized protein</fullName>
    </submittedName>
</protein>
<proteinExistence type="predicted"/>
<name>A0A9P4NS83_9PEZI</name>